<dbReference type="Proteomes" id="UP000286773">
    <property type="component" value="Unassembled WGS sequence"/>
</dbReference>
<feature type="transmembrane region" description="Helical" evidence="1">
    <location>
        <begin position="6"/>
        <end position="22"/>
    </location>
</feature>
<keyword evidence="1" id="KW-1133">Transmembrane helix</keyword>
<evidence type="ECO:0000313" key="2">
    <source>
        <dbReference type="EMBL" id="RSU09943.1"/>
    </source>
</evidence>
<keyword evidence="1" id="KW-0812">Transmembrane</keyword>
<keyword evidence="3" id="KW-1185">Reference proteome</keyword>
<dbReference type="AlphaFoldDB" id="A0A430APN4"/>
<keyword evidence="1" id="KW-0472">Membrane</keyword>
<proteinExistence type="predicted"/>
<accession>A0A430APN4</accession>
<name>A0A430APN4_9ENTE</name>
<evidence type="ECO:0000313" key="3">
    <source>
        <dbReference type="Proteomes" id="UP000286773"/>
    </source>
</evidence>
<evidence type="ECO:0000256" key="1">
    <source>
        <dbReference type="SAM" id="Phobius"/>
    </source>
</evidence>
<protein>
    <submittedName>
        <fullName evidence="2">Uncharacterized protein</fullName>
    </submittedName>
</protein>
<organism evidence="2 3">
    <name type="scientific">Vagococcus acidifermentans</name>
    <dbReference type="NCBI Taxonomy" id="564710"/>
    <lineage>
        <taxon>Bacteria</taxon>
        <taxon>Bacillati</taxon>
        <taxon>Bacillota</taxon>
        <taxon>Bacilli</taxon>
        <taxon>Lactobacillales</taxon>
        <taxon>Enterococcaceae</taxon>
        <taxon>Vagococcus</taxon>
    </lineage>
</organism>
<dbReference type="EMBL" id="NGKC01000015">
    <property type="protein sequence ID" value="RSU09943.1"/>
    <property type="molecule type" value="Genomic_DNA"/>
</dbReference>
<gene>
    <name evidence="2" type="ORF">CBF27_11640</name>
</gene>
<sequence>MAQIVCFFYTGCFIFVCLVVLARHMKNRTKPAPFSLKGKVTCVFEHYVIFIDDKGSQFVVARNQDFAATVRPGDTITICADGKLLDTFPKKITGIRQLHCL</sequence>
<reference evidence="2 3" key="1">
    <citation type="submission" date="2017-05" db="EMBL/GenBank/DDBJ databases">
        <title>Vagococcus spp. assemblies.</title>
        <authorList>
            <person name="Gulvik C.A."/>
        </authorList>
    </citation>
    <scope>NUCLEOTIDE SEQUENCE [LARGE SCALE GENOMIC DNA]</scope>
    <source>
        <strain evidence="2 3">LMG 24798</strain>
    </source>
</reference>
<comment type="caution">
    <text evidence="2">The sequence shown here is derived from an EMBL/GenBank/DDBJ whole genome shotgun (WGS) entry which is preliminary data.</text>
</comment>